<proteinExistence type="inferred from homology"/>
<evidence type="ECO:0000259" key="8">
    <source>
        <dbReference type="PROSITE" id="PS00624"/>
    </source>
</evidence>
<feature type="domain" description="Glucose-methanol-choline oxidoreductase N-terminal" evidence="7">
    <location>
        <begin position="108"/>
        <end position="131"/>
    </location>
</feature>
<evidence type="ECO:0000313" key="10">
    <source>
        <dbReference type="Proteomes" id="UP000010116"/>
    </source>
</evidence>
<organism evidence="9 10">
    <name type="scientific">SAR86 cluster bacterium SAR86B</name>
    <dbReference type="NCBI Taxonomy" id="1123867"/>
    <lineage>
        <taxon>Bacteria</taxon>
        <taxon>Pseudomonadati</taxon>
        <taxon>Pseudomonadota</taxon>
        <taxon>Gammaproteobacteria</taxon>
        <taxon>SAR86 cluster</taxon>
    </lineage>
</organism>
<dbReference type="PIRSF" id="PIRSF000137">
    <property type="entry name" value="Alcohol_oxidase"/>
    <property type="match status" value="1"/>
</dbReference>
<feature type="domain" description="Glucose-methanol-choline oxidoreductase N-terminal" evidence="8">
    <location>
        <begin position="280"/>
        <end position="294"/>
    </location>
</feature>
<dbReference type="EMBL" id="JH611193">
    <property type="protein sequence ID" value="EJP72375.1"/>
    <property type="molecule type" value="Genomic_DNA"/>
</dbReference>
<comment type="cofactor">
    <cofactor evidence="1">
        <name>FAD</name>
        <dbReference type="ChEBI" id="CHEBI:57692"/>
    </cofactor>
</comment>
<dbReference type="Pfam" id="PF05199">
    <property type="entry name" value="GMC_oxred_C"/>
    <property type="match status" value="1"/>
</dbReference>
<dbReference type="Gene3D" id="3.30.560.10">
    <property type="entry name" value="Glucose Oxidase, domain 3"/>
    <property type="match status" value="1"/>
</dbReference>
<dbReference type="Gene3D" id="3.50.50.60">
    <property type="entry name" value="FAD/NAD(P)-binding domain"/>
    <property type="match status" value="1"/>
</dbReference>
<keyword evidence="4 5" id="KW-0274">FAD</keyword>
<dbReference type="Pfam" id="PF00732">
    <property type="entry name" value="GMC_oxred_N"/>
    <property type="match status" value="1"/>
</dbReference>
<dbReference type="PANTHER" id="PTHR11552:SF147">
    <property type="entry name" value="CHOLINE DEHYDROGENASE, MITOCHONDRIAL"/>
    <property type="match status" value="1"/>
</dbReference>
<dbReference type="HOGENOM" id="CLU_002865_7_2_6"/>
<dbReference type="SUPFAM" id="SSF54373">
    <property type="entry name" value="FAD-linked reductases, C-terminal domain"/>
    <property type="match status" value="1"/>
</dbReference>
<evidence type="ECO:0000313" key="9">
    <source>
        <dbReference type="EMBL" id="EJP72375.1"/>
    </source>
</evidence>
<evidence type="ECO:0000256" key="1">
    <source>
        <dbReference type="ARBA" id="ARBA00001974"/>
    </source>
</evidence>
<dbReference type="GO" id="GO:0016614">
    <property type="term" value="F:oxidoreductase activity, acting on CH-OH group of donors"/>
    <property type="evidence" value="ECO:0007669"/>
    <property type="project" value="InterPro"/>
</dbReference>
<sequence>MKEYDFIILGAGSAGSVLANRLSANSNFNVCLIEAGPPDKDARLHIPLGFAFLGDNNKYNWSYETAPQEAFEEVTVAEPKSAVVDSAGGVHEVTHEEKEKRRGYQPRGKTLGGSSSINAMLYVRGHKWDYDHWSELGNEGWSYDEVLPYFRRAEHNEMFDDEFHGQDGPLNVSKIRHKNSFTDGFVEAASKVHNFNPDFNGDEQEGVGYYQTTQKNGQRCSAAKAYLKPIMDRPNLTILTETHINKILVENNRAIGVECIDKNQQSFKLKANKEVLLSSGAFGSPQILLRSGIGPSEEIIKHGIEHIMELPGVGKNLQDHIDYLTVHKYNSIGLIGFSVKALLFKYPLEVLKYAFARTGLFTSTVAEAGGFIKTRDDLEIPNIQLHFVPALILDHGREKVWGHGLGCHSCLLRPKSTGTVTLKSADPFADPIIDPKFLTHPDDMQDMIDGYKKMMEIMHTEPIGKYIQDHDFRPIDINNDADIEKAMREKADTVYHPVGTCKMGNDEMSVVDNNLKVRGISGLRVIDASIMPTLVGGNTNAPSIMIGEKASDIILNHYN</sequence>
<evidence type="ECO:0000256" key="4">
    <source>
        <dbReference type="ARBA" id="ARBA00022827"/>
    </source>
</evidence>
<dbReference type="PANTHER" id="PTHR11552">
    <property type="entry name" value="GLUCOSE-METHANOL-CHOLINE GMC OXIDOREDUCTASE"/>
    <property type="match status" value="1"/>
</dbReference>
<feature type="compositionally biased region" description="Basic and acidic residues" evidence="6">
    <location>
        <begin position="92"/>
        <end position="102"/>
    </location>
</feature>
<dbReference type="PROSITE" id="PS00623">
    <property type="entry name" value="GMC_OXRED_1"/>
    <property type="match status" value="1"/>
</dbReference>
<protein>
    <submittedName>
        <fullName evidence="9">Alcohol dehydrogenase</fullName>
    </submittedName>
</protein>
<dbReference type="SUPFAM" id="SSF51905">
    <property type="entry name" value="FAD/NAD(P)-binding domain"/>
    <property type="match status" value="1"/>
</dbReference>
<dbReference type="PROSITE" id="PS00624">
    <property type="entry name" value="GMC_OXRED_2"/>
    <property type="match status" value="1"/>
</dbReference>
<keyword evidence="3 5" id="KW-0285">Flavoprotein</keyword>
<dbReference type="InterPro" id="IPR000172">
    <property type="entry name" value="GMC_OxRdtase_N"/>
</dbReference>
<dbReference type="GO" id="GO:0050660">
    <property type="term" value="F:flavin adenine dinucleotide binding"/>
    <property type="evidence" value="ECO:0007669"/>
    <property type="project" value="InterPro"/>
</dbReference>
<dbReference type="InterPro" id="IPR012132">
    <property type="entry name" value="GMC_OxRdtase"/>
</dbReference>
<comment type="similarity">
    <text evidence="2 5">Belongs to the GMC oxidoreductase family.</text>
</comment>
<evidence type="ECO:0000259" key="7">
    <source>
        <dbReference type="PROSITE" id="PS00623"/>
    </source>
</evidence>
<reference evidence="9 10" key="1">
    <citation type="journal article" date="2012" name="ISME J.">
        <title>Genomic insights to SAR86, an abundant and uncultivated marine bacterial lineage.</title>
        <authorList>
            <person name="Dupont C.L."/>
            <person name="Rusch D.B."/>
            <person name="Yooseph S."/>
            <person name="Lombardo M.J."/>
            <person name="Richter R.A."/>
            <person name="Valas R."/>
            <person name="Novotny M."/>
            <person name="Yee-Greenbaum J."/>
            <person name="Selengut J.D."/>
            <person name="Haft D.H."/>
            <person name="Halpern A.L."/>
            <person name="Lasken R.S."/>
            <person name="Nealson K."/>
            <person name="Friedman R."/>
            <person name="Venter J.C."/>
        </authorList>
    </citation>
    <scope>NUCLEOTIDE SEQUENCE [LARGE SCALE GENOMIC DNA]</scope>
</reference>
<dbReference type="InterPro" id="IPR036188">
    <property type="entry name" value="FAD/NAD-bd_sf"/>
</dbReference>
<dbReference type="Proteomes" id="UP000010116">
    <property type="component" value="Unassembled WGS sequence"/>
</dbReference>
<name>J4WVE4_9GAMM</name>
<accession>J4WVE4</accession>
<dbReference type="AlphaFoldDB" id="J4WVE4"/>
<evidence type="ECO:0000256" key="2">
    <source>
        <dbReference type="ARBA" id="ARBA00010790"/>
    </source>
</evidence>
<feature type="region of interest" description="Disordered" evidence="6">
    <location>
        <begin position="86"/>
        <end position="109"/>
    </location>
</feature>
<evidence type="ECO:0000256" key="3">
    <source>
        <dbReference type="ARBA" id="ARBA00022630"/>
    </source>
</evidence>
<evidence type="ECO:0000256" key="5">
    <source>
        <dbReference type="RuleBase" id="RU003968"/>
    </source>
</evidence>
<dbReference type="InterPro" id="IPR007867">
    <property type="entry name" value="GMC_OxRtase_C"/>
</dbReference>
<evidence type="ECO:0000256" key="6">
    <source>
        <dbReference type="SAM" id="MobiDB-lite"/>
    </source>
</evidence>
<gene>
    <name evidence="9" type="ORF">NT02SARS_1248</name>
</gene>